<organism evidence="13 14">
    <name type="scientific">Meloidogyne graminicola</name>
    <dbReference type="NCBI Taxonomy" id="189291"/>
    <lineage>
        <taxon>Eukaryota</taxon>
        <taxon>Metazoa</taxon>
        <taxon>Ecdysozoa</taxon>
        <taxon>Nematoda</taxon>
        <taxon>Chromadorea</taxon>
        <taxon>Rhabditida</taxon>
        <taxon>Tylenchina</taxon>
        <taxon>Tylenchomorpha</taxon>
        <taxon>Tylenchoidea</taxon>
        <taxon>Meloidogynidae</taxon>
        <taxon>Meloidogyninae</taxon>
        <taxon>Meloidogyne</taxon>
    </lineage>
</organism>
<comment type="caution">
    <text evidence="13">The sequence shown here is derived from an EMBL/GenBank/DDBJ whole genome shotgun (WGS) entry which is preliminary data.</text>
</comment>
<evidence type="ECO:0000256" key="10">
    <source>
        <dbReference type="ARBA" id="ARBA00047337"/>
    </source>
</evidence>
<evidence type="ECO:0000313" key="13">
    <source>
        <dbReference type="EMBL" id="KAF7634910.1"/>
    </source>
</evidence>
<comment type="catalytic activity">
    <reaction evidence="10">
        <text>S-hexadecanoyl-L-cysteinyl-[protein] + H2O = L-cysteinyl-[protein] + hexadecanoate + H(+)</text>
        <dbReference type="Rhea" id="RHEA:19233"/>
        <dbReference type="Rhea" id="RHEA-COMP:10131"/>
        <dbReference type="Rhea" id="RHEA-COMP:11032"/>
        <dbReference type="ChEBI" id="CHEBI:7896"/>
        <dbReference type="ChEBI" id="CHEBI:15377"/>
        <dbReference type="ChEBI" id="CHEBI:15378"/>
        <dbReference type="ChEBI" id="CHEBI:29950"/>
        <dbReference type="ChEBI" id="CHEBI:74151"/>
        <dbReference type="EC" id="3.1.2.22"/>
    </reaction>
</comment>
<keyword evidence="5" id="KW-0472">Membrane</keyword>
<dbReference type="AlphaFoldDB" id="A0A8S9ZNC0"/>
<evidence type="ECO:0000256" key="3">
    <source>
        <dbReference type="ARBA" id="ARBA00022475"/>
    </source>
</evidence>
<dbReference type="GO" id="GO:0010008">
    <property type="term" value="C:endosome membrane"/>
    <property type="evidence" value="ECO:0007669"/>
    <property type="project" value="TreeGrafter"/>
</dbReference>
<comment type="subcellular location">
    <subcellularLocation>
        <location evidence="1">Cell membrane</location>
    </subcellularLocation>
    <subcellularLocation>
        <location evidence="9">Endomembrane system</location>
        <topology evidence="9">Lipid-anchor</topology>
        <orientation evidence="9">Cytoplasmic side</orientation>
    </subcellularLocation>
</comment>
<evidence type="ECO:0000313" key="14">
    <source>
        <dbReference type="Proteomes" id="UP000605970"/>
    </source>
</evidence>
<dbReference type="PANTHER" id="PTHR12277:SF81">
    <property type="entry name" value="PROTEIN ABHD13"/>
    <property type="match status" value="1"/>
</dbReference>
<dbReference type="EMBL" id="JABEBT010000049">
    <property type="protein sequence ID" value="KAF7634910.1"/>
    <property type="molecule type" value="Genomic_DNA"/>
</dbReference>
<dbReference type="FunFam" id="3.40.50.1820:FF:000008">
    <property type="entry name" value="Alpha/beta hydrolase domain-containing protein 17B"/>
    <property type="match status" value="1"/>
</dbReference>
<reference evidence="13" key="1">
    <citation type="journal article" date="2020" name="Ecol. Evol.">
        <title>Genome structure and content of the rice root-knot nematode (Meloidogyne graminicola).</title>
        <authorList>
            <person name="Phan N.T."/>
            <person name="Danchin E.G.J."/>
            <person name="Klopp C."/>
            <person name="Perfus-Barbeoch L."/>
            <person name="Kozlowski D.K."/>
            <person name="Koutsovoulos G.D."/>
            <person name="Lopez-Roques C."/>
            <person name="Bouchez O."/>
            <person name="Zahm M."/>
            <person name="Besnard G."/>
            <person name="Bellafiore S."/>
        </authorList>
    </citation>
    <scope>NUCLEOTIDE SEQUENCE</scope>
    <source>
        <strain evidence="13">VN-18</strain>
    </source>
</reference>
<dbReference type="PANTHER" id="PTHR12277">
    <property type="entry name" value="ALPHA/BETA HYDROLASE DOMAIN-CONTAINING PROTEIN"/>
    <property type="match status" value="1"/>
</dbReference>
<evidence type="ECO:0000256" key="5">
    <source>
        <dbReference type="ARBA" id="ARBA00023136"/>
    </source>
</evidence>
<evidence type="ECO:0000256" key="9">
    <source>
        <dbReference type="ARBA" id="ARBA00046278"/>
    </source>
</evidence>
<dbReference type="GO" id="GO:0005886">
    <property type="term" value="C:plasma membrane"/>
    <property type="evidence" value="ECO:0007669"/>
    <property type="project" value="UniProtKB-SubCell"/>
</dbReference>
<dbReference type="Pfam" id="PF12146">
    <property type="entry name" value="Hydrolase_4"/>
    <property type="match status" value="1"/>
</dbReference>
<dbReference type="GO" id="GO:0008474">
    <property type="term" value="F:palmitoyl-(protein) hydrolase activity"/>
    <property type="evidence" value="ECO:0007669"/>
    <property type="project" value="UniProtKB-EC"/>
</dbReference>
<feature type="domain" description="Serine aminopeptidase S33" evidence="12">
    <location>
        <begin position="137"/>
        <end position="244"/>
    </location>
</feature>
<accession>A0A8S9ZNC0</accession>
<dbReference type="EC" id="3.1.2.22" evidence="2"/>
<feature type="compositionally biased region" description="Polar residues" evidence="11">
    <location>
        <begin position="360"/>
        <end position="371"/>
    </location>
</feature>
<proteinExistence type="inferred from homology"/>
<keyword evidence="3" id="KW-1003">Cell membrane</keyword>
<dbReference type="Proteomes" id="UP000605970">
    <property type="component" value="Unassembled WGS sequence"/>
</dbReference>
<dbReference type="Gene3D" id="3.40.50.1820">
    <property type="entry name" value="alpha/beta hydrolase"/>
    <property type="match status" value="1"/>
</dbReference>
<evidence type="ECO:0000256" key="6">
    <source>
        <dbReference type="ARBA" id="ARBA00023139"/>
    </source>
</evidence>
<evidence type="ECO:0000256" key="4">
    <source>
        <dbReference type="ARBA" id="ARBA00022801"/>
    </source>
</evidence>
<keyword evidence="14" id="KW-1185">Reference proteome</keyword>
<dbReference type="InterPro" id="IPR022742">
    <property type="entry name" value="Hydrolase_4"/>
</dbReference>
<comment type="similarity">
    <text evidence="8">Belongs to the AB hydrolase superfamily. ABHD17 family.</text>
</comment>
<evidence type="ECO:0000256" key="8">
    <source>
        <dbReference type="ARBA" id="ARBA00038397"/>
    </source>
</evidence>
<evidence type="ECO:0000256" key="2">
    <source>
        <dbReference type="ARBA" id="ARBA00012423"/>
    </source>
</evidence>
<protein>
    <recommendedName>
        <fullName evidence="2">palmitoyl-protein hydrolase</fullName>
        <ecNumber evidence="2">3.1.2.22</ecNumber>
    </recommendedName>
</protein>
<dbReference type="InterPro" id="IPR029058">
    <property type="entry name" value="AB_hydrolase_fold"/>
</dbReference>
<sequence>MSSSSIKKPKVSEYTVTTVITSEPTTNSRMATTTVSSTSVPTSSQPRATFRDLCALFCCPPLPSSIVAKLAFMPPEPSYRILTSDTGRTSLELLENRTGSEWPHGQEELKSINVFFAKTSRRNKIACMFIKPIMPTRFTILFSHGNAVDIGQMCSFYVLLAYRLGCSVFAYDYSGYGQSTGRPSEKNLYADIAAALKALENRCQIPPERVILYGQSIGTVPSVDLASKNPRVAALILHSPLLSGMRVAFQGIQRTWCCDAFPSIEKIPRVSCPTLVIHGTEDDVVDFSHGVTIYEQCPTSVEPLWVAGAGHNDVEMHAAYLERLRAFIEGEVCSNSSSAAITSSTQISSREDKSEEEELQNNNKNSRSASR</sequence>
<evidence type="ECO:0000256" key="7">
    <source>
        <dbReference type="ARBA" id="ARBA00023288"/>
    </source>
</evidence>
<keyword evidence="7" id="KW-0449">Lipoprotein</keyword>
<keyword evidence="6" id="KW-0564">Palmitate</keyword>
<keyword evidence="4 13" id="KW-0378">Hydrolase</keyword>
<name>A0A8S9ZNC0_9BILA</name>
<gene>
    <name evidence="13" type="ORF">Mgra_00005652</name>
</gene>
<dbReference type="OrthoDB" id="446723at2759"/>
<feature type="region of interest" description="Disordered" evidence="11">
    <location>
        <begin position="341"/>
        <end position="371"/>
    </location>
</feature>
<dbReference type="SUPFAM" id="SSF53474">
    <property type="entry name" value="alpha/beta-Hydrolases"/>
    <property type="match status" value="1"/>
</dbReference>
<evidence type="ECO:0000259" key="12">
    <source>
        <dbReference type="Pfam" id="PF12146"/>
    </source>
</evidence>
<evidence type="ECO:0000256" key="11">
    <source>
        <dbReference type="SAM" id="MobiDB-lite"/>
    </source>
</evidence>
<evidence type="ECO:0000256" key="1">
    <source>
        <dbReference type="ARBA" id="ARBA00004236"/>
    </source>
</evidence>